<evidence type="ECO:0000313" key="4">
    <source>
        <dbReference type="Proteomes" id="UP000317046"/>
    </source>
</evidence>
<dbReference type="InterPro" id="IPR035919">
    <property type="entry name" value="EAL_sf"/>
</dbReference>
<feature type="domain" description="EAL" evidence="2">
    <location>
        <begin position="14"/>
        <end position="244"/>
    </location>
</feature>
<feature type="region of interest" description="Disordered" evidence="1">
    <location>
        <begin position="13"/>
        <end position="53"/>
    </location>
</feature>
<dbReference type="SMART" id="SM00052">
    <property type="entry name" value="EAL"/>
    <property type="match status" value="1"/>
</dbReference>
<evidence type="ECO:0000259" key="2">
    <source>
        <dbReference type="SMART" id="SM00052"/>
    </source>
</evidence>
<name>A0A4Y3L0Q7_9CELL</name>
<dbReference type="Proteomes" id="UP000317046">
    <property type="component" value="Unassembled WGS sequence"/>
</dbReference>
<dbReference type="Gene3D" id="3.20.20.450">
    <property type="entry name" value="EAL domain"/>
    <property type="match status" value="1"/>
</dbReference>
<comment type="caution">
    <text evidence="3">The sequence shown here is derived from an EMBL/GenBank/DDBJ whole genome shotgun (WGS) entry which is preliminary data.</text>
</comment>
<proteinExistence type="predicted"/>
<dbReference type="SUPFAM" id="SSF141868">
    <property type="entry name" value="EAL domain-like"/>
    <property type="match status" value="1"/>
</dbReference>
<accession>A0A4Y3L0Q7</accession>
<dbReference type="EMBL" id="BJLR01000030">
    <property type="protein sequence ID" value="GEA89304.1"/>
    <property type="molecule type" value="Genomic_DNA"/>
</dbReference>
<dbReference type="Pfam" id="PF00563">
    <property type="entry name" value="EAL"/>
    <property type="match status" value="1"/>
</dbReference>
<evidence type="ECO:0000256" key="1">
    <source>
        <dbReference type="SAM" id="MobiDB-lite"/>
    </source>
</evidence>
<keyword evidence="4" id="KW-1185">Reference proteome</keyword>
<dbReference type="AlphaFoldDB" id="A0A4Y3L0Q7"/>
<feature type="compositionally biased region" description="Low complexity" evidence="1">
    <location>
        <begin position="31"/>
        <end position="44"/>
    </location>
</feature>
<dbReference type="InterPro" id="IPR001633">
    <property type="entry name" value="EAL_dom"/>
</dbReference>
<gene>
    <name evidence="3" type="ORF">CCE01nite_32530</name>
</gene>
<protein>
    <recommendedName>
        <fullName evidence="2">EAL domain-containing protein</fullName>
    </recommendedName>
</protein>
<sequence>MCTLSSGVTLAAPAAAPRAHRRRHPLTQVTPQAVPGEAVPAPGARIPVGRQPITSADGTPQAYEFLYRSLASERVGVDRWAAAQQDLATSAVLHSVFADRGVVTAAGGCPAFVNVTRSFLVGALPLPADPARLVLEVVESVQVDAEVLAGVARLRAAGFRIAVDDFVALPDQVRLLPYADYVKIDHRDVVRHGQPLVDLAARHGARLVAEHLETTAALDACIAAGFSLFQGDVLAPTVVLPGAVPTHAIQTQAVPTHGMGTQAVTA</sequence>
<evidence type="ECO:0000313" key="3">
    <source>
        <dbReference type="EMBL" id="GEA89304.1"/>
    </source>
</evidence>
<reference evidence="3" key="1">
    <citation type="submission" date="2019-06" db="EMBL/GenBank/DDBJ databases">
        <title>Whole genome shotgun sequence of Cellulomonas cellasea NBRC 3753.</title>
        <authorList>
            <person name="Hosoyama A."/>
            <person name="Uohara A."/>
            <person name="Ohji S."/>
            <person name="Ichikawa N."/>
        </authorList>
    </citation>
    <scope>NUCLEOTIDE SEQUENCE [LARGE SCALE GENOMIC DNA]</scope>
    <source>
        <strain evidence="3">NBRC 3753</strain>
    </source>
</reference>
<organism evidence="3 4">
    <name type="scientific">Cellulomonas cellasea</name>
    <dbReference type="NCBI Taxonomy" id="43670"/>
    <lineage>
        <taxon>Bacteria</taxon>
        <taxon>Bacillati</taxon>
        <taxon>Actinomycetota</taxon>
        <taxon>Actinomycetes</taxon>
        <taxon>Micrococcales</taxon>
        <taxon>Cellulomonadaceae</taxon>
        <taxon>Cellulomonas</taxon>
    </lineage>
</organism>